<dbReference type="RefSeq" id="WP_369788282.1">
    <property type="nucleotide sequence ID" value="NZ_CP165628.1"/>
</dbReference>
<reference evidence="1" key="1">
    <citation type="submission" date="2024-07" db="EMBL/GenBank/DDBJ databases">
        <authorList>
            <person name="Biller S.J."/>
        </authorList>
    </citation>
    <scope>NUCLEOTIDE SEQUENCE</scope>
    <source>
        <strain evidence="1">WC2420</strain>
    </source>
</reference>
<protein>
    <submittedName>
        <fullName evidence="1">Uncharacterized protein</fullName>
    </submittedName>
</protein>
<organism evidence="1">
    <name type="scientific">Rouxiella sp. WC2420</name>
    <dbReference type="NCBI Taxonomy" id="3234145"/>
    <lineage>
        <taxon>Bacteria</taxon>
        <taxon>Pseudomonadati</taxon>
        <taxon>Pseudomonadota</taxon>
        <taxon>Gammaproteobacteria</taxon>
        <taxon>Enterobacterales</taxon>
        <taxon>Yersiniaceae</taxon>
        <taxon>Rouxiella</taxon>
    </lineage>
</organism>
<name>A0AB39VNF8_9GAMM</name>
<accession>A0AB39VNF8</accession>
<gene>
    <name evidence="1" type="ORF">AB3G37_14795</name>
</gene>
<proteinExistence type="predicted"/>
<sequence>MKAENTQVNIELKSWRKLDKQKEQPNVEPKQEPIFTIDLHDPNSPPESVLEKMSYEQQTWLSSLLRPFDMVYHICQGAYNKLNDAYQQQITETLRNFEKTLIEVQYELNSLLDEDCLSKLSQLYLRCGECKKEFERLSIKQSSAKDLADAVVAKKYDIGKNKKQDITPEYSLPQIKILYDFNQQTEELAKAKKNYINTRKKIEDIIESLNLTSTNKVLLHIIKESSTIRTPLLMQQFAFTSNVPEIPLAHTKAGIQMQIVLPSNEIIKKIFTNQSIENVLLQPFFHLETGISAGIALNDYIGMPVTIKGVLTGLRVNHLGLNIPIDKQSDSWHCGKIDYVIETVCRGEGHIEINNEFSAITPGLQFKLGGDTVRQFVFPCDTLGSVRFFTQLALRGIGAVSMTALALNFGMSVNTSKAAGIAGYELAGALTEITGLLAPERIIDIVEAVTLGIDASVQTNIDVPYLGKFGAMFMQRQNAALIVEHDIQSTNSKSKDIEIIHRSHPENFETQLKRRTL</sequence>
<dbReference type="EMBL" id="CP165628">
    <property type="protein sequence ID" value="XDU70837.1"/>
    <property type="molecule type" value="Genomic_DNA"/>
</dbReference>
<evidence type="ECO:0000313" key="1">
    <source>
        <dbReference type="EMBL" id="XDU70837.1"/>
    </source>
</evidence>
<dbReference type="AlphaFoldDB" id="A0AB39VNF8"/>